<comment type="subcellular location">
    <subcellularLocation>
        <location evidence="1">Cell envelope</location>
    </subcellularLocation>
</comment>
<keyword evidence="10" id="KW-1185">Reference proteome</keyword>
<dbReference type="InterPro" id="IPR051829">
    <property type="entry name" value="Multiheme_Cytochr_ET"/>
</dbReference>
<accession>C0GG37</accession>
<reference evidence="9 10" key="1">
    <citation type="submission" date="2009-02" db="EMBL/GenBank/DDBJ databases">
        <title>Sequencing of the draft genome and assembly of Dethiobacter alkaliphilus AHT 1.</title>
        <authorList>
            <consortium name="US DOE Joint Genome Institute (JGI-PGF)"/>
            <person name="Lucas S."/>
            <person name="Copeland A."/>
            <person name="Lapidus A."/>
            <person name="Glavina del Rio T."/>
            <person name="Dalin E."/>
            <person name="Tice H."/>
            <person name="Bruce D."/>
            <person name="Goodwin L."/>
            <person name="Pitluck S."/>
            <person name="Larimer F."/>
            <person name="Land M.L."/>
            <person name="Hauser L."/>
            <person name="Muyzer G."/>
        </authorList>
    </citation>
    <scope>NUCLEOTIDE SEQUENCE [LARGE SCALE GENOMIC DNA]</scope>
    <source>
        <strain evidence="9 10">AHT 1</strain>
    </source>
</reference>
<evidence type="ECO:0000256" key="3">
    <source>
        <dbReference type="ARBA" id="ARBA00022617"/>
    </source>
</evidence>
<dbReference type="RefSeq" id="WP_008516195.1">
    <property type="nucleotide sequence ID" value="NZ_ACJM01000006.1"/>
</dbReference>
<evidence type="ECO:0000256" key="7">
    <source>
        <dbReference type="ARBA" id="ARBA00023004"/>
    </source>
</evidence>
<dbReference type="eggNOG" id="COG3005">
    <property type="taxonomic scope" value="Bacteria"/>
</dbReference>
<evidence type="ECO:0000256" key="6">
    <source>
        <dbReference type="ARBA" id="ARBA00022982"/>
    </source>
</evidence>
<dbReference type="GO" id="GO:0046872">
    <property type="term" value="F:metal ion binding"/>
    <property type="evidence" value="ECO:0007669"/>
    <property type="project" value="UniProtKB-KW"/>
</dbReference>
<evidence type="ECO:0000313" key="9">
    <source>
        <dbReference type="EMBL" id="EEG77726.1"/>
    </source>
</evidence>
<keyword evidence="6" id="KW-0249">Electron transport</keyword>
<organism evidence="9 10">
    <name type="scientific">Dethiobacter alkaliphilus AHT 1</name>
    <dbReference type="NCBI Taxonomy" id="555088"/>
    <lineage>
        <taxon>Bacteria</taxon>
        <taxon>Bacillati</taxon>
        <taxon>Bacillota</taxon>
        <taxon>Dethiobacteria</taxon>
        <taxon>Dethiobacterales</taxon>
        <taxon>Dethiobacteraceae</taxon>
        <taxon>Dethiobacter</taxon>
    </lineage>
</organism>
<dbReference type="InterPro" id="IPR038266">
    <property type="entry name" value="NapC/NirT_cytc_sf"/>
</dbReference>
<dbReference type="EMBL" id="ACJM01000006">
    <property type="protein sequence ID" value="EEG77726.1"/>
    <property type="molecule type" value="Genomic_DNA"/>
</dbReference>
<evidence type="ECO:0000259" key="8">
    <source>
        <dbReference type="Pfam" id="PF03264"/>
    </source>
</evidence>
<dbReference type="PANTHER" id="PTHR35038:SF8">
    <property type="entry name" value="C-TYPE POLYHEME CYTOCHROME OMCC"/>
    <property type="match status" value="1"/>
</dbReference>
<dbReference type="Pfam" id="PF03264">
    <property type="entry name" value="Cytochrom_NNT"/>
    <property type="match status" value="1"/>
</dbReference>
<dbReference type="GO" id="GO:0030313">
    <property type="term" value="C:cell envelope"/>
    <property type="evidence" value="ECO:0007669"/>
    <property type="project" value="UniProtKB-SubCell"/>
</dbReference>
<dbReference type="OrthoDB" id="9791652at2"/>
<evidence type="ECO:0000256" key="4">
    <source>
        <dbReference type="ARBA" id="ARBA00022723"/>
    </source>
</evidence>
<keyword evidence="7" id="KW-0408">Iron</keyword>
<feature type="domain" description="NapC/NirT cytochrome c N-terminal" evidence="8">
    <location>
        <begin position="20"/>
        <end position="151"/>
    </location>
</feature>
<keyword evidence="3" id="KW-0349">Heme</keyword>
<evidence type="ECO:0000256" key="2">
    <source>
        <dbReference type="ARBA" id="ARBA00022448"/>
    </source>
</evidence>
<keyword evidence="4" id="KW-0479">Metal-binding</keyword>
<sequence length="360" mass="41018">MSYNNAYWVKRKRKYKFFTFILLLFLTTLVFYTDIDQNSGAFCTQCHAMQPQKLTWQASSHENTGCAKCHVEEGLDGTIELFQDLARYAYREATNTYMNPIRLFTRVEDDQCLICHNTDREVSSMGDIYIPHQLHYDSRVSCEACHKSVAHGGIARRGETRAGSTWDEERAARAMAWENTAAPMDDCMQCHFRRRASVECAACHTGLNLPGYHQFADFNWNHGAAVRNDLEGCNICHGYAGTRLMEVDENTSIKRYARENTFCVDCHRQTPPSHETRWTVRHGDYATSGSGQEGCMVCHDNRDTGEIRVTRSSCGQCHPSPHTPGFQNKHYPDLTASSRPTQSCYMCHSANNCTSCHREN</sequence>
<proteinExistence type="predicted"/>
<dbReference type="PANTHER" id="PTHR35038">
    <property type="entry name" value="DISSIMILATORY SULFITE REDUCTASE SIRA"/>
    <property type="match status" value="1"/>
</dbReference>
<dbReference type="Proteomes" id="UP000006443">
    <property type="component" value="Unassembled WGS sequence"/>
</dbReference>
<dbReference type="STRING" id="555088.DealDRAFT_1446"/>
<evidence type="ECO:0000256" key="5">
    <source>
        <dbReference type="ARBA" id="ARBA00022729"/>
    </source>
</evidence>
<evidence type="ECO:0000256" key="1">
    <source>
        <dbReference type="ARBA" id="ARBA00004196"/>
    </source>
</evidence>
<dbReference type="SUPFAM" id="SSF48695">
    <property type="entry name" value="Multiheme cytochromes"/>
    <property type="match status" value="2"/>
</dbReference>
<evidence type="ECO:0000313" key="10">
    <source>
        <dbReference type="Proteomes" id="UP000006443"/>
    </source>
</evidence>
<name>C0GG37_DETAL</name>
<gene>
    <name evidence="9" type="ORF">DealDRAFT_1446</name>
</gene>
<protein>
    <submittedName>
        <fullName evidence="9">Cytochrome c, NapC/NirT family</fullName>
    </submittedName>
</protein>
<comment type="caution">
    <text evidence="9">The sequence shown here is derived from an EMBL/GenBank/DDBJ whole genome shotgun (WGS) entry which is preliminary data.</text>
</comment>
<keyword evidence="5" id="KW-0732">Signal</keyword>
<dbReference type="AlphaFoldDB" id="C0GG37"/>
<dbReference type="Gene3D" id="3.90.10.10">
    <property type="entry name" value="Cytochrome C3"/>
    <property type="match status" value="1"/>
</dbReference>
<dbReference type="Gene3D" id="1.10.3820.10">
    <property type="entry name" value="Di-heme elbow motif domain"/>
    <property type="match status" value="1"/>
</dbReference>
<dbReference type="InterPro" id="IPR036280">
    <property type="entry name" value="Multihaem_cyt_sf"/>
</dbReference>
<dbReference type="InterPro" id="IPR005126">
    <property type="entry name" value="NapC/NirT_cyt_c_N"/>
</dbReference>
<keyword evidence="2" id="KW-0813">Transport</keyword>